<reference evidence="1 2" key="1">
    <citation type="journal article" date="2015" name="Genome Biol.">
        <title>Comparative genomics of Steinernema reveals deeply conserved gene regulatory networks.</title>
        <authorList>
            <person name="Dillman A.R."/>
            <person name="Macchietto M."/>
            <person name="Porter C.F."/>
            <person name="Rogers A."/>
            <person name="Williams B."/>
            <person name="Antoshechkin I."/>
            <person name="Lee M.M."/>
            <person name="Goodwin Z."/>
            <person name="Lu X."/>
            <person name="Lewis E.E."/>
            <person name="Goodrich-Blair H."/>
            <person name="Stock S.P."/>
            <person name="Adams B.J."/>
            <person name="Sternberg P.W."/>
            <person name="Mortazavi A."/>
        </authorList>
    </citation>
    <scope>NUCLEOTIDE SEQUENCE [LARGE SCALE GENOMIC DNA]</scope>
    <source>
        <strain evidence="1 2">ALL</strain>
    </source>
</reference>
<proteinExistence type="predicted"/>
<dbReference type="Proteomes" id="UP000298663">
    <property type="component" value="Unassembled WGS sequence"/>
</dbReference>
<organism evidence="1 2">
    <name type="scientific">Steinernema carpocapsae</name>
    <name type="common">Entomopathogenic nematode</name>
    <dbReference type="NCBI Taxonomy" id="34508"/>
    <lineage>
        <taxon>Eukaryota</taxon>
        <taxon>Metazoa</taxon>
        <taxon>Ecdysozoa</taxon>
        <taxon>Nematoda</taxon>
        <taxon>Chromadorea</taxon>
        <taxon>Rhabditida</taxon>
        <taxon>Tylenchina</taxon>
        <taxon>Panagrolaimomorpha</taxon>
        <taxon>Strongyloidoidea</taxon>
        <taxon>Steinernematidae</taxon>
        <taxon>Steinernema</taxon>
    </lineage>
</organism>
<dbReference type="EMBL" id="AZBU02000007">
    <property type="protein sequence ID" value="TKR69806.1"/>
    <property type="molecule type" value="Genomic_DNA"/>
</dbReference>
<comment type="caution">
    <text evidence="1">The sequence shown here is derived from an EMBL/GenBank/DDBJ whole genome shotgun (WGS) entry which is preliminary data.</text>
</comment>
<gene>
    <name evidence="1" type="ORF">L596_021911</name>
</gene>
<accession>A0A4U5MK52</accession>
<evidence type="ECO:0000313" key="2">
    <source>
        <dbReference type="Proteomes" id="UP000298663"/>
    </source>
</evidence>
<evidence type="ECO:0000313" key="1">
    <source>
        <dbReference type="EMBL" id="TKR69806.1"/>
    </source>
</evidence>
<reference evidence="1 2" key="2">
    <citation type="journal article" date="2019" name="G3 (Bethesda)">
        <title>Hybrid Assembly of the Genome of the Entomopathogenic Nematode Steinernema carpocapsae Identifies the X-Chromosome.</title>
        <authorList>
            <person name="Serra L."/>
            <person name="Macchietto M."/>
            <person name="Macias-Munoz A."/>
            <person name="McGill C.J."/>
            <person name="Rodriguez I.M."/>
            <person name="Rodriguez B."/>
            <person name="Murad R."/>
            <person name="Mortazavi A."/>
        </authorList>
    </citation>
    <scope>NUCLEOTIDE SEQUENCE [LARGE SCALE GENOMIC DNA]</scope>
    <source>
        <strain evidence="1 2">ALL</strain>
    </source>
</reference>
<keyword evidence="2" id="KW-1185">Reference proteome</keyword>
<sequence length="213" mass="24013">MLILTCLPPKFNVSMFALFLESQQGLISCVLSVGSVSLVSVLRIMEFVPFVFMQDVVDKLPRLYTVRNLSLLSSEWSSEAQKRIRCVHVRLTICSAPNGLFYDFKETAAERFLTISDWKVDRHEMGHIEFAKSDKDLKNGIDGDIIDDIKLNALLGILKTMRYEITHVNKGASHKEHDKMVNQILGAIPFVCTRSLSDAKGNLTFKPSTLFVS</sequence>
<name>A0A4U5MK52_STECR</name>
<protein>
    <submittedName>
        <fullName evidence="1">Uncharacterized protein</fullName>
    </submittedName>
</protein>
<dbReference type="AlphaFoldDB" id="A0A4U5MK52"/>